<feature type="compositionally biased region" description="Polar residues" evidence="1">
    <location>
        <begin position="671"/>
        <end position="698"/>
    </location>
</feature>
<evidence type="ECO:0000313" key="3">
    <source>
        <dbReference type="EMBL" id="BFP43782.1"/>
    </source>
</evidence>
<dbReference type="SUPFAM" id="SSF49899">
    <property type="entry name" value="Concanavalin A-like lectins/glucanases"/>
    <property type="match status" value="1"/>
</dbReference>
<name>A0AB33JLM7_9ACTN</name>
<accession>A0AB33JLM7</accession>
<dbReference type="InterPro" id="IPR013320">
    <property type="entry name" value="ConA-like_dom_sf"/>
</dbReference>
<feature type="region of interest" description="Disordered" evidence="1">
    <location>
        <begin position="671"/>
        <end position="721"/>
    </location>
</feature>
<dbReference type="InterPro" id="IPR001434">
    <property type="entry name" value="OmcB-like_DUF11"/>
</dbReference>
<proteinExistence type="predicted"/>
<reference evidence="3" key="1">
    <citation type="submission" date="2024-07" db="EMBL/GenBank/DDBJ databases">
        <title>Complete genome sequences of cellulolytic bacteria, Kitasatospora sp. CMC57 and Streptomyces sp. CMC78, isolated from Japanese agricultural soil.</title>
        <authorList>
            <person name="Hashimoto T."/>
            <person name="Ito M."/>
            <person name="Iwamoto M."/>
            <person name="Fukahori D."/>
            <person name="Shoda T."/>
            <person name="Sakoda M."/>
            <person name="Morohoshi T."/>
            <person name="Mitsuboshi M."/>
            <person name="Nishizawa T."/>
        </authorList>
    </citation>
    <scope>NUCLEOTIDE SEQUENCE</scope>
    <source>
        <strain evidence="3">CMC57</strain>
    </source>
</reference>
<dbReference type="NCBIfam" id="TIGR01451">
    <property type="entry name" value="B_ant_repeat"/>
    <property type="match status" value="2"/>
</dbReference>
<dbReference type="PANTHER" id="PTHR34819">
    <property type="entry name" value="LARGE CYSTEINE-RICH PERIPLASMIC PROTEIN OMCB"/>
    <property type="match status" value="1"/>
</dbReference>
<feature type="region of interest" description="Disordered" evidence="1">
    <location>
        <begin position="1"/>
        <end position="21"/>
    </location>
</feature>
<dbReference type="InterPro" id="IPR051172">
    <property type="entry name" value="Chlamydia_OmcB"/>
</dbReference>
<feature type="domain" description="DUF11" evidence="2">
    <location>
        <begin position="454"/>
        <end position="569"/>
    </location>
</feature>
<feature type="compositionally biased region" description="Low complexity" evidence="1">
    <location>
        <begin position="568"/>
        <end position="581"/>
    </location>
</feature>
<feature type="domain" description="DUF11" evidence="2">
    <location>
        <begin position="582"/>
        <end position="698"/>
    </location>
</feature>
<evidence type="ECO:0000256" key="1">
    <source>
        <dbReference type="SAM" id="MobiDB-lite"/>
    </source>
</evidence>
<dbReference type="AlphaFoldDB" id="A0AB33JLM7"/>
<dbReference type="InterPro" id="IPR013783">
    <property type="entry name" value="Ig-like_fold"/>
</dbReference>
<dbReference type="PANTHER" id="PTHR34819:SF3">
    <property type="entry name" value="CELL SURFACE PROTEIN"/>
    <property type="match status" value="1"/>
</dbReference>
<sequence>MRRPRRAWGRSLRTTAAPRRGRPAPFRSAFAVVLAVLAVLALVTSSATGAAPRTRPALPPGGAAHRGTLAFPVHETFDSATNSGQTSGSVTFDSGWMRLTGTSTNQAGTWEMTDGFPTDLGITAEFQYASWGGTSYSGRRGDGMSFFLADGGSANGTGASGGALGYACSVGWFGCNTNGVPGAFLGVGFDEYGNFSSSSVGNGGPGPAADNIVLRGGGDRTTGYRFGTGVAAPGGSVETGSRAKLRTVRISVRPSGGKVLFSLWSDTGPGTAFAQLITDFDVMTITSQPKLPATLKVGFSASTGAATNNHEVADLKINVPVNLSATMTGSPASVRASVDTVTYTVTVSNDTTNDVAGAIVRVTVPALTGVSWTCTASSGSSCSGASGSGAPDTTANLKRGGTATYTVTGTAPPSPTTITATATVTAPADRADLNIADNSATAITQVTAGPADVATTKESLGQGPVIPGQTFGYRITTSNLGPADAINVSMTDLLPSPLAHVSSSPACAASGRMVTCGPVAALKVGQSVSWTVTVRLDPAYTGNGSDALNTATSKADGPDPKPGNNVSAAVGPPGGTAAARADLSTAKKPVTSTPVAPGETFAYQVTVSNAGPSQAVGVKAVDALPAMLSFVSSTDGCSATGQTVTCAATGPLAPGTAKAWVFTVRLDPSYQGNGSDIRNTATATSATQDPDPANNTSPAAGPPGGSVSQPQADLGIGKTIP</sequence>
<dbReference type="GO" id="GO:0005975">
    <property type="term" value="P:carbohydrate metabolic process"/>
    <property type="evidence" value="ECO:0007669"/>
    <property type="project" value="UniProtKB-ARBA"/>
</dbReference>
<evidence type="ECO:0000259" key="2">
    <source>
        <dbReference type="Pfam" id="PF01345"/>
    </source>
</evidence>
<dbReference type="EMBL" id="AP035881">
    <property type="protein sequence ID" value="BFP43782.1"/>
    <property type="molecule type" value="Genomic_DNA"/>
</dbReference>
<dbReference type="InterPro" id="IPR047589">
    <property type="entry name" value="DUF11_rpt"/>
</dbReference>
<feature type="domain" description="DUF11" evidence="2">
    <location>
        <begin position="325"/>
        <end position="442"/>
    </location>
</feature>
<dbReference type="Gene3D" id="2.60.120.200">
    <property type="match status" value="1"/>
</dbReference>
<feature type="compositionally biased region" description="Polar residues" evidence="1">
    <location>
        <begin position="542"/>
        <end position="553"/>
    </location>
</feature>
<dbReference type="Gene3D" id="2.60.40.10">
    <property type="entry name" value="Immunoglobulins"/>
    <property type="match status" value="1"/>
</dbReference>
<protein>
    <recommendedName>
        <fullName evidence="2">DUF11 domain-containing protein</fullName>
    </recommendedName>
</protein>
<gene>
    <name evidence="3" type="ORF">KCMC57_01500</name>
</gene>
<organism evidence="3">
    <name type="scientific">Kitasatospora sp. CMC57</name>
    <dbReference type="NCBI Taxonomy" id="3231513"/>
    <lineage>
        <taxon>Bacteria</taxon>
        <taxon>Bacillati</taxon>
        <taxon>Actinomycetota</taxon>
        <taxon>Actinomycetes</taxon>
        <taxon>Kitasatosporales</taxon>
        <taxon>Streptomycetaceae</taxon>
        <taxon>Kitasatospora</taxon>
    </lineage>
</organism>
<dbReference type="Pfam" id="PF01345">
    <property type="entry name" value="DUF11"/>
    <property type="match status" value="3"/>
</dbReference>
<feature type="region of interest" description="Disordered" evidence="1">
    <location>
        <begin position="541"/>
        <end position="593"/>
    </location>
</feature>